<gene>
    <name evidence="1" type="ORF">TSOC_000003</name>
</gene>
<evidence type="ECO:0000313" key="2">
    <source>
        <dbReference type="Proteomes" id="UP000236333"/>
    </source>
</evidence>
<evidence type="ECO:0000313" key="1">
    <source>
        <dbReference type="EMBL" id="PNH13002.1"/>
    </source>
</evidence>
<protein>
    <submittedName>
        <fullName evidence="1">Uncharacterized protein</fullName>
    </submittedName>
</protein>
<reference evidence="1 2" key="1">
    <citation type="journal article" date="2017" name="Mol. Biol. Evol.">
        <title>The 4-celled Tetrabaena socialis nuclear genome reveals the essential components for genetic control of cell number at the origin of multicellularity in the volvocine lineage.</title>
        <authorList>
            <person name="Featherston J."/>
            <person name="Arakaki Y."/>
            <person name="Hanschen E.R."/>
            <person name="Ferris P.J."/>
            <person name="Michod R.E."/>
            <person name="Olson B.J.S.C."/>
            <person name="Nozaki H."/>
            <person name="Durand P.M."/>
        </authorList>
    </citation>
    <scope>NUCLEOTIDE SEQUENCE [LARGE SCALE GENOMIC DNA]</scope>
    <source>
        <strain evidence="1 2">NIES-571</strain>
    </source>
</reference>
<dbReference type="EMBL" id="PGGS01000001">
    <property type="protein sequence ID" value="PNH13002.1"/>
    <property type="molecule type" value="Genomic_DNA"/>
</dbReference>
<comment type="caution">
    <text evidence="1">The sequence shown here is derived from an EMBL/GenBank/DDBJ whole genome shotgun (WGS) entry which is preliminary data.</text>
</comment>
<dbReference type="AlphaFoldDB" id="A0A2J8AKF9"/>
<keyword evidence="2" id="KW-1185">Reference proteome</keyword>
<name>A0A2J8AKF9_9CHLO</name>
<dbReference type="Proteomes" id="UP000236333">
    <property type="component" value="Unassembled WGS sequence"/>
</dbReference>
<sequence length="88" mass="10369">MGGQGARRKRNWRHNQFNSPVRWAREAAKRERVKQQELQLRAQVMPLLGSEREQAVEQQLAALCPRQRVKLLEQVAAEQQQQEQQPQE</sequence>
<accession>A0A2J8AKF9</accession>
<proteinExistence type="predicted"/>
<organism evidence="1 2">
    <name type="scientific">Tetrabaena socialis</name>
    <dbReference type="NCBI Taxonomy" id="47790"/>
    <lineage>
        <taxon>Eukaryota</taxon>
        <taxon>Viridiplantae</taxon>
        <taxon>Chlorophyta</taxon>
        <taxon>core chlorophytes</taxon>
        <taxon>Chlorophyceae</taxon>
        <taxon>CS clade</taxon>
        <taxon>Chlamydomonadales</taxon>
        <taxon>Tetrabaenaceae</taxon>
        <taxon>Tetrabaena</taxon>
    </lineage>
</organism>